<reference evidence="3 5" key="3">
    <citation type="submission" date="2016-10" db="EMBL/GenBank/DDBJ databases">
        <authorList>
            <person name="Varghese N."/>
            <person name="Submissions S."/>
        </authorList>
    </citation>
    <scope>NUCLEOTIDE SEQUENCE [LARGE SCALE GENOMIC DNA]</scope>
    <source>
        <strain evidence="3 5">ATCC 33218</strain>
    </source>
</reference>
<dbReference type="Proteomes" id="UP000182998">
    <property type="component" value="Unassembled WGS sequence"/>
</dbReference>
<evidence type="ECO:0000313" key="5">
    <source>
        <dbReference type="Proteomes" id="UP000182998"/>
    </source>
</evidence>
<dbReference type="OrthoDB" id="5637541at2"/>
<organism evidence="2 4">
    <name type="scientific">Legionella micdadei</name>
    <name type="common">Tatlockia micdadei</name>
    <dbReference type="NCBI Taxonomy" id="451"/>
    <lineage>
        <taxon>Bacteria</taxon>
        <taxon>Pseudomonadati</taxon>
        <taxon>Pseudomonadota</taxon>
        <taxon>Gammaproteobacteria</taxon>
        <taxon>Legionellales</taxon>
        <taxon>Legionellaceae</taxon>
        <taxon>Legionella</taxon>
    </lineage>
</organism>
<dbReference type="RefSeq" id="WP_052679580.1">
    <property type="nucleotide sequence ID" value="NZ_CP020614.1"/>
</dbReference>
<protein>
    <submittedName>
        <fullName evidence="2">Uncharacterized protein</fullName>
    </submittedName>
</protein>
<dbReference type="KEGG" id="tmc:LMI_2730"/>
<reference evidence="2" key="2">
    <citation type="submission" date="2014-09" db="EMBL/GenBank/DDBJ databases">
        <authorList>
            <person name="GOMEZ-VALERO Laura"/>
        </authorList>
    </citation>
    <scope>NUCLEOTIDE SEQUENCE</scope>
    <source>
        <strain evidence="2">ATCC33218</strain>
    </source>
</reference>
<name>A0A098GIZ8_LEGMI</name>
<evidence type="ECO:0000256" key="1">
    <source>
        <dbReference type="SAM" id="MobiDB-lite"/>
    </source>
</evidence>
<dbReference type="Proteomes" id="UP000032414">
    <property type="component" value="Chromosome I"/>
</dbReference>
<evidence type="ECO:0000313" key="3">
    <source>
        <dbReference type="EMBL" id="SCY68079.1"/>
    </source>
</evidence>
<gene>
    <name evidence="2" type="ORF">LMI_2730</name>
    <name evidence="3" type="ORF">SAMN02982997_02490</name>
</gene>
<evidence type="ECO:0000313" key="4">
    <source>
        <dbReference type="Proteomes" id="UP000032414"/>
    </source>
</evidence>
<accession>A0A098GIZ8</accession>
<proteinExistence type="predicted"/>
<keyword evidence="5" id="KW-1185">Reference proteome</keyword>
<dbReference type="HOGENOM" id="CLU_1026478_0_0_6"/>
<feature type="compositionally biased region" description="Basic and acidic residues" evidence="1">
    <location>
        <begin position="26"/>
        <end position="47"/>
    </location>
</feature>
<reference evidence="4" key="1">
    <citation type="submission" date="2014-09" db="EMBL/GenBank/DDBJ databases">
        <authorList>
            <person name="Gomez-Valero L."/>
        </authorList>
    </citation>
    <scope>NUCLEOTIDE SEQUENCE [LARGE SCALE GENOMIC DNA]</scope>
    <source>
        <strain evidence="4">ATCC33218</strain>
    </source>
</reference>
<evidence type="ECO:0000313" key="2">
    <source>
        <dbReference type="EMBL" id="CEG61982.1"/>
    </source>
</evidence>
<dbReference type="STRING" id="451.B6N58_02585"/>
<feature type="region of interest" description="Disordered" evidence="1">
    <location>
        <begin position="17"/>
        <end position="47"/>
    </location>
</feature>
<dbReference type="PATRIC" id="fig|451.8.peg.2536"/>
<dbReference type="EMBL" id="FMVN01000013">
    <property type="protein sequence ID" value="SCY68079.1"/>
    <property type="molecule type" value="Genomic_DNA"/>
</dbReference>
<sequence>MRERIKSFFSGEKTVTPEIINTLDSQKTEPNAKSDSEAEFREKDKKSSDTYVFIWEKTTSDPGHAAIQVGGEKPKLKVDEPGNYVSIHPKGFPSMGPTAVLPLPAHLTTSLEEDMDLAAQSRNKDPILTSFDEVPIISQDAPTIPAPPDHVYKFQGLDSDLMNKEITKLRDNVEQGKTNYQLLPNVSLLGFFSDASSFVSQDPLDVMAYHRQRGNKKYEAQVTNCSTLVTHILNQGGANLSSPNKPWGVSPDGLAKEIASTDGLAEEIRLS</sequence>
<dbReference type="AlphaFoldDB" id="A0A098GIZ8"/>
<dbReference type="EMBL" id="LN614830">
    <property type="protein sequence ID" value="CEG61982.1"/>
    <property type="molecule type" value="Genomic_DNA"/>
</dbReference>